<dbReference type="Proteomes" id="UP001285521">
    <property type="component" value="Unassembled WGS sequence"/>
</dbReference>
<name>A0ABU4T6N6_9PSEU</name>
<gene>
    <name evidence="2" type="ORF">SK803_26715</name>
</gene>
<dbReference type="RefSeq" id="WP_319968855.1">
    <property type="nucleotide sequence ID" value="NZ_JAXAVW010000023.1"/>
</dbReference>
<comment type="caution">
    <text evidence="2">The sequence shown here is derived from an EMBL/GenBank/DDBJ whole genome shotgun (WGS) entry which is preliminary data.</text>
</comment>
<dbReference type="Pfam" id="PF01636">
    <property type="entry name" value="APH"/>
    <property type="match status" value="1"/>
</dbReference>
<dbReference type="InterPro" id="IPR002575">
    <property type="entry name" value="Aminoglycoside_PTrfase"/>
</dbReference>
<feature type="domain" description="Aminoglycoside phosphotransferase" evidence="1">
    <location>
        <begin position="90"/>
        <end position="233"/>
    </location>
</feature>
<reference evidence="2 3" key="1">
    <citation type="submission" date="2023-11" db="EMBL/GenBank/DDBJ databases">
        <title>Lentzea sokolovensis, sp. nov., Lentzea kristufkii, sp. nov., and Lentzea miocenensis, sp. nov., rare actinobacteria from Sokolov Coal Basin, Miocene lacustrine sediment, Czech Republic.</title>
        <authorList>
            <person name="Lara A."/>
            <person name="Kotroba L."/>
            <person name="Nouioui I."/>
            <person name="Neumann-Schaal M."/>
            <person name="Mast Y."/>
            <person name="Chronakova A."/>
        </authorList>
    </citation>
    <scope>NUCLEOTIDE SEQUENCE [LARGE SCALE GENOMIC DNA]</scope>
    <source>
        <strain evidence="2 3">BCCO 10_0856</strain>
    </source>
</reference>
<evidence type="ECO:0000259" key="1">
    <source>
        <dbReference type="Pfam" id="PF01636"/>
    </source>
</evidence>
<proteinExistence type="predicted"/>
<dbReference type="EMBL" id="JAXAVW010000023">
    <property type="protein sequence ID" value="MDX8033830.1"/>
    <property type="molecule type" value="Genomic_DNA"/>
</dbReference>
<sequence>MDRQAEDDRMTGQVLDGTLAGAVLPDAVVRALAQQLNAGELRQIQPDDVNARSANAWLRGAGIFVKLYARPEHAAAERAVAAALGGLLDGGELPGAGQYAVFAWQDLVPPPWTTETAARAASLLNTVHATDPPAGLRRREASEDVFGALLERFAREAPDVHAEHQANLTGTTTRDVVRAAARVETPDVLLHGDFSLRNIGVRRDGGYALFDFERACTGFAEFDLERIWDRELASIDGGRTEFVDALDVRPDEALLNYARLVCALTTVMGARRTRDENFEREGRARLEALC</sequence>
<dbReference type="Gene3D" id="3.90.1200.10">
    <property type="match status" value="1"/>
</dbReference>
<protein>
    <submittedName>
        <fullName evidence="2">Phosphotransferase</fullName>
    </submittedName>
</protein>
<dbReference type="InterPro" id="IPR011009">
    <property type="entry name" value="Kinase-like_dom_sf"/>
</dbReference>
<evidence type="ECO:0000313" key="3">
    <source>
        <dbReference type="Proteomes" id="UP001285521"/>
    </source>
</evidence>
<organism evidence="2 3">
    <name type="scientific">Lentzea miocenica</name>
    <dbReference type="NCBI Taxonomy" id="3095431"/>
    <lineage>
        <taxon>Bacteria</taxon>
        <taxon>Bacillati</taxon>
        <taxon>Actinomycetota</taxon>
        <taxon>Actinomycetes</taxon>
        <taxon>Pseudonocardiales</taxon>
        <taxon>Pseudonocardiaceae</taxon>
        <taxon>Lentzea</taxon>
    </lineage>
</organism>
<evidence type="ECO:0000313" key="2">
    <source>
        <dbReference type="EMBL" id="MDX8033830.1"/>
    </source>
</evidence>
<dbReference type="SUPFAM" id="SSF56112">
    <property type="entry name" value="Protein kinase-like (PK-like)"/>
    <property type="match status" value="1"/>
</dbReference>
<accession>A0ABU4T6N6</accession>
<keyword evidence="3" id="KW-1185">Reference proteome</keyword>